<dbReference type="RefSeq" id="WP_172577185.1">
    <property type="nucleotide sequence ID" value="NZ_BLAP01000030.1"/>
</dbReference>
<reference evidence="1" key="1">
    <citation type="submission" date="2019-10" db="EMBL/GenBank/DDBJ databases">
        <title>Lactobacillus agilis SN811 Whole Genome Sequencing Project.</title>
        <authorList>
            <person name="Suzuki S."/>
            <person name="Endo A."/>
            <person name="Maeno S."/>
            <person name="Shiwa Y."/>
            <person name="Matsutani M."/>
            <person name="Kajikawa A."/>
        </authorList>
    </citation>
    <scope>NUCLEOTIDE SEQUENCE</scope>
    <source>
        <strain evidence="1">SN811</strain>
    </source>
</reference>
<evidence type="ECO:0000313" key="1">
    <source>
        <dbReference type="EMBL" id="GET12359.1"/>
    </source>
</evidence>
<proteinExistence type="predicted"/>
<dbReference type="InterPro" id="IPR021146">
    <property type="entry name" value="Phage_gp6-like_head-tail"/>
</dbReference>
<dbReference type="Proteomes" id="UP000494160">
    <property type="component" value="Unassembled WGS sequence"/>
</dbReference>
<dbReference type="CDD" id="cd08054">
    <property type="entry name" value="gp6"/>
    <property type="match status" value="1"/>
</dbReference>
<dbReference type="AlphaFoldDB" id="A0A6F9Y4A7"/>
<accession>A0A6F9Y4A7</accession>
<organism evidence="1">
    <name type="scientific">Ligilactobacillus agilis</name>
    <dbReference type="NCBI Taxonomy" id="1601"/>
    <lineage>
        <taxon>Bacteria</taxon>
        <taxon>Bacillati</taxon>
        <taxon>Bacillota</taxon>
        <taxon>Bacilli</taxon>
        <taxon>Lactobacillales</taxon>
        <taxon>Lactobacillaceae</taxon>
        <taxon>Ligilactobacillus</taxon>
    </lineage>
</organism>
<comment type="caution">
    <text evidence="1">The sequence shown here is derived from an EMBL/GenBank/DDBJ whole genome shotgun (WGS) entry which is preliminary data.</text>
</comment>
<dbReference type="Gene3D" id="1.10.3230.30">
    <property type="entry name" value="Phage gp6-like head-tail connector protein"/>
    <property type="match status" value="1"/>
</dbReference>
<dbReference type="EMBL" id="BLAP01000030">
    <property type="protein sequence ID" value="GET12359.1"/>
    <property type="molecule type" value="Genomic_DNA"/>
</dbReference>
<dbReference type="Pfam" id="PF05135">
    <property type="entry name" value="Phage_connect_1"/>
    <property type="match status" value="1"/>
</dbReference>
<protein>
    <submittedName>
        <fullName evidence="1">Phage DNA packaging</fullName>
    </submittedName>
</protein>
<dbReference type="InterPro" id="IPR006450">
    <property type="entry name" value="Phage_HK97_gp6-like"/>
</dbReference>
<dbReference type="NCBIfam" id="TIGR01560">
    <property type="entry name" value="put_DNA_pack"/>
    <property type="match status" value="1"/>
</dbReference>
<gene>
    <name evidence="1" type="ORF">SN811_08590</name>
</gene>
<sequence length="104" mass="11975">MDLIHLKQAIAIDTDVFDDVLTVSMKAAERYIQNAVGTEYLDFYQNNDLYDLAVIQLTDHYFKTRSATTEKGTEVTLYGLSSIILQLKPLYRIYVQKQETSEES</sequence>
<name>A0A6F9Y4A7_9LACO</name>